<gene>
    <name evidence="3" type="ORF">GFD22_08840</name>
</gene>
<keyword evidence="2" id="KW-0732">Signal</keyword>
<dbReference type="Pfam" id="PF00415">
    <property type="entry name" value="RCC1"/>
    <property type="match status" value="1"/>
</dbReference>
<dbReference type="PANTHER" id="PTHR45982:SF1">
    <property type="entry name" value="REGULATOR OF CHROMOSOME CONDENSATION"/>
    <property type="match status" value="1"/>
</dbReference>
<feature type="signal peptide" evidence="2">
    <location>
        <begin position="1"/>
        <end position="31"/>
    </location>
</feature>
<name>A0A7K3TK16_9BIFI</name>
<dbReference type="GO" id="GO:0005975">
    <property type="term" value="P:carbohydrate metabolic process"/>
    <property type="evidence" value="ECO:0007669"/>
    <property type="project" value="UniProtKB-ARBA"/>
</dbReference>
<dbReference type="InterPro" id="IPR051553">
    <property type="entry name" value="Ran_GTPase-activating"/>
</dbReference>
<protein>
    <recommendedName>
        <fullName evidence="5">RCC1 repeat-containing protein</fullName>
    </recommendedName>
</protein>
<dbReference type="GO" id="GO:0005737">
    <property type="term" value="C:cytoplasm"/>
    <property type="evidence" value="ECO:0007669"/>
    <property type="project" value="TreeGrafter"/>
</dbReference>
<dbReference type="Gene3D" id="2.130.10.30">
    <property type="entry name" value="Regulator of chromosome condensation 1/beta-lactamase-inhibitor protein II"/>
    <property type="match status" value="2"/>
</dbReference>
<sequence length="1596" mass="166548">MTRMNWLGRTIATLGAAAMMIGFAPATTANAADGSEQGTPQLASTTPAIGYDARIRVPVVESEIGMGALSTDDASADLTLPGLDAATSALLRISVIGAKQDTTVNVEGSPALFVAKGHDASQTVFAPVRAGKVKVSSNAAADARVEVVAAFQTPADAQTTAPGSFNAVDKPVTRADTAAKLGGDELTRNPLSIGVVGEGGVPVEQVRAAAVTATFDAKDAGNVTLAGQTFAVPAGRSVVSTVAVPDDKGALEISADKDLGEVRLDVRGWVAGSAQDAATANVEGGYVPSSGSQWVKTQGAAAYAPQPVELANRSADGTFALALVSADKPADASAAHVFTEYGSAVKGRARGAVVDKTDGALAQLDVVDTAAKDGASVTSNAAGISSQALLLGDVIGQVPDGAAKDVATTLDSPAQGVDVNLATEGKLTLEGTVKSAVAVDRVEVYADGNLIGDAAVTYAADGAHWKYQTAVPSTKQYAFSAKAVTRAGDAAQADRAINVALPAPDDTVINPQATTVVSDDQSAPIAKVEANTVLFKGDPNLTPGQIMSATPGAAAPKGFLRKVLGVQKTADGWLVTTEDAQLTDVIYQANIDQDQPAFPSTGSTVDESSAKLDPSYTSLGDDNAPTVKLTETGDAPSSGDGGQDPAPTEDLPATSGSRAMTPSSAMLSASAAARSGTWEPDKDLKFAQIDVSCYGAYAKTSENGKEQVEKKASCGQSDKIEKEKIKAKMEAERTLGASLQASFKGKYGVRFQMQIAYPNHFYEIFLPYVYKFKVWTYGDSHAEMDLKAWGAIHESFNNTLATIKGKPVTFVVGGVTITLTAEMQMGFEGNLDAKFNASYNPKWDNHYEYGVVYVHAGRWNPIDINESKSSDDHSSNCSYLNDLQADGTLNAAAGPWIKPALYLYDSAGVNITAKVKGQVDASFKTNKADADHAADAKVKLSLAGSLQSGVNFKLPLGNKELLKHDFKEEKLGPVTVYSKDWQIGQCAPDKDVLVNVTFTDPRYGDSKTVEYKLGEKIKLTQDYVEKQLGVASGTLDGIDGFTTTADGSGARIALGSEYTVPDKAVTLYVHYSKEPAPPADLPANEQSVVIGKETAFLVRNDGTVLSWGTGSYELGQGNPSGWPEGFDSMRPNPILGLDHVRKVVTDQDGAVLALKDDGTVWAWGDDAVLMGSGLASGAGSYTPRQVPGLTGVRDIVMSPNGWGFAQVYAVKDDNTVWAWGYQGFSSLGVGNTDQFINVPTQLPGLTDVDHLYMASMDNAYSDRGARFAIRKDGSVWAWGRNYYGTVGVGSDDESVTTARPVPGLSNVRQFAVRNVSYGGPTYVALLNDGSVKVWGDVDDLSCDGSHDNCRANAPVTAKGLVNVRQIEVAGNAIYALANDGTVKVWGSASYDGTGSNTTSAIHQDPVKVETLSQVKQLVNAGRADGSAGTMFAVLNNGTVKAWGPNSAGLLGVGDDEPSHAVNTPLQVTGLSGVTRLTVGGAYYDGSPAASMFALTTSGKVFAWGSNTTRDGSADASLLGIGVTARDKPFVSTPAQVKNIANLTGLSERRDWVYSTQVNYAIDKTGQVWSWGYSGEGLLGFGTGKYATAVPVKIATK</sequence>
<dbReference type="PANTHER" id="PTHR45982">
    <property type="entry name" value="REGULATOR OF CHROMOSOME CONDENSATION"/>
    <property type="match status" value="1"/>
</dbReference>
<evidence type="ECO:0000256" key="2">
    <source>
        <dbReference type="SAM" id="SignalP"/>
    </source>
</evidence>
<dbReference type="OrthoDB" id="3224847at2"/>
<feature type="compositionally biased region" description="Polar residues" evidence="1">
    <location>
        <begin position="594"/>
        <end position="607"/>
    </location>
</feature>
<dbReference type="EMBL" id="WHZY01000016">
    <property type="protein sequence ID" value="NEG79069.1"/>
    <property type="molecule type" value="Genomic_DNA"/>
</dbReference>
<feature type="region of interest" description="Disordered" evidence="1">
    <location>
        <begin position="594"/>
        <end position="663"/>
    </location>
</feature>
<accession>A0A7K3TK16</accession>
<keyword evidence="4" id="KW-1185">Reference proteome</keyword>
<dbReference type="Gene3D" id="2.60.40.10">
    <property type="entry name" value="Immunoglobulins"/>
    <property type="match status" value="1"/>
</dbReference>
<dbReference type="SUPFAM" id="SSF50985">
    <property type="entry name" value="RCC1/BLIP-II"/>
    <property type="match status" value="2"/>
</dbReference>
<organism evidence="3 4">
    <name type="scientific">Bifidobacterium avesanii</name>
    <dbReference type="NCBI Taxonomy" id="1798157"/>
    <lineage>
        <taxon>Bacteria</taxon>
        <taxon>Bacillati</taxon>
        <taxon>Actinomycetota</taxon>
        <taxon>Actinomycetes</taxon>
        <taxon>Bifidobacteriales</taxon>
        <taxon>Bifidobacteriaceae</taxon>
        <taxon>Bifidobacterium</taxon>
    </lineage>
</organism>
<dbReference type="GO" id="GO:0005085">
    <property type="term" value="F:guanyl-nucleotide exchange factor activity"/>
    <property type="evidence" value="ECO:0007669"/>
    <property type="project" value="TreeGrafter"/>
</dbReference>
<dbReference type="InterPro" id="IPR013783">
    <property type="entry name" value="Ig-like_fold"/>
</dbReference>
<evidence type="ECO:0008006" key="5">
    <source>
        <dbReference type="Google" id="ProtNLM"/>
    </source>
</evidence>
<dbReference type="InterPro" id="IPR009091">
    <property type="entry name" value="RCC1/BLIP-II"/>
</dbReference>
<dbReference type="Proteomes" id="UP000469763">
    <property type="component" value="Unassembled WGS sequence"/>
</dbReference>
<evidence type="ECO:0000313" key="4">
    <source>
        <dbReference type="Proteomes" id="UP000469763"/>
    </source>
</evidence>
<evidence type="ECO:0000256" key="1">
    <source>
        <dbReference type="SAM" id="MobiDB-lite"/>
    </source>
</evidence>
<dbReference type="InterPro" id="IPR000408">
    <property type="entry name" value="Reg_chr_condens"/>
</dbReference>
<proteinExistence type="predicted"/>
<dbReference type="PROSITE" id="PS50012">
    <property type="entry name" value="RCC1_3"/>
    <property type="match status" value="3"/>
</dbReference>
<evidence type="ECO:0000313" key="3">
    <source>
        <dbReference type="EMBL" id="NEG79069.1"/>
    </source>
</evidence>
<comment type="caution">
    <text evidence="3">The sequence shown here is derived from an EMBL/GenBank/DDBJ whole genome shotgun (WGS) entry which is preliminary data.</text>
</comment>
<feature type="chain" id="PRO_5029547895" description="RCC1 repeat-containing protein" evidence="2">
    <location>
        <begin position="32"/>
        <end position="1596"/>
    </location>
</feature>
<dbReference type="RefSeq" id="WP_152350891.1">
    <property type="nucleotide sequence ID" value="NZ_WBSN01000016.1"/>
</dbReference>
<reference evidence="3 4" key="1">
    <citation type="submission" date="2019-10" db="EMBL/GenBank/DDBJ databases">
        <title>Bifidobacterium from non-human primates.</title>
        <authorList>
            <person name="Modesto M."/>
        </authorList>
    </citation>
    <scope>NUCLEOTIDE SEQUENCE [LARGE SCALE GENOMIC DNA]</scope>
    <source>
        <strain evidence="3 4">TREC</strain>
    </source>
</reference>